<comment type="subcellular location">
    <subcellularLocation>
        <location evidence="1">Nucleus</location>
    </subcellularLocation>
</comment>
<feature type="region of interest" description="Disordered" evidence="11">
    <location>
        <begin position="98"/>
        <end position="123"/>
    </location>
</feature>
<dbReference type="PROSITE" id="PS00028">
    <property type="entry name" value="ZINC_FINGER_C2H2_1"/>
    <property type="match status" value="4"/>
</dbReference>
<evidence type="ECO:0000313" key="15">
    <source>
        <dbReference type="WBParaSite" id="SBAD_0000443101-mRNA-1"/>
    </source>
</evidence>
<evidence type="ECO:0000256" key="7">
    <source>
        <dbReference type="ARBA" id="ARBA00023163"/>
    </source>
</evidence>
<dbReference type="AlphaFoldDB" id="A0A183IKV1"/>
<dbReference type="EMBL" id="UZAM01008208">
    <property type="protein sequence ID" value="VDP03793.1"/>
    <property type="molecule type" value="Genomic_DNA"/>
</dbReference>
<evidence type="ECO:0000256" key="4">
    <source>
        <dbReference type="ARBA" id="ARBA00022771"/>
    </source>
</evidence>
<gene>
    <name evidence="13" type="ORF">SBAD_LOCUS4247</name>
</gene>
<dbReference type="Gene3D" id="3.30.160.60">
    <property type="entry name" value="Classic Zinc Finger"/>
    <property type="match status" value="4"/>
</dbReference>
<dbReference type="Pfam" id="PF00096">
    <property type="entry name" value="zf-C2H2"/>
    <property type="match status" value="3"/>
</dbReference>
<evidence type="ECO:0000256" key="2">
    <source>
        <dbReference type="ARBA" id="ARBA00022723"/>
    </source>
</evidence>
<organism evidence="15">
    <name type="scientific">Soboliphyme baturini</name>
    <dbReference type="NCBI Taxonomy" id="241478"/>
    <lineage>
        <taxon>Eukaryota</taxon>
        <taxon>Metazoa</taxon>
        <taxon>Ecdysozoa</taxon>
        <taxon>Nematoda</taxon>
        <taxon>Enoplea</taxon>
        <taxon>Dorylaimia</taxon>
        <taxon>Dioctophymatida</taxon>
        <taxon>Dioctophymatoidea</taxon>
        <taxon>Soboliphymatidae</taxon>
        <taxon>Soboliphyme</taxon>
    </lineage>
</organism>
<proteinExistence type="inferred from homology"/>
<evidence type="ECO:0000256" key="8">
    <source>
        <dbReference type="ARBA" id="ARBA00023242"/>
    </source>
</evidence>
<keyword evidence="8" id="KW-0539">Nucleus</keyword>
<dbReference type="PANTHER" id="PTHR23233">
    <property type="entry name" value="SAL-LIKE PROTEIN"/>
    <property type="match status" value="1"/>
</dbReference>
<dbReference type="FunFam" id="3.30.160.60:FF:000446">
    <property type="entry name" value="Zinc finger protein"/>
    <property type="match status" value="1"/>
</dbReference>
<dbReference type="FunFam" id="3.30.160.60:FF:000708">
    <property type="entry name" value="Sal-like protein 1"/>
    <property type="match status" value="1"/>
</dbReference>
<dbReference type="FunFam" id="3.30.160.60:FF:001818">
    <property type="entry name" value="GDNF-inducible zinc finger protein 1 isoform X1"/>
    <property type="match status" value="1"/>
</dbReference>
<name>A0A183IKV1_9BILA</name>
<feature type="domain" description="C2H2-type" evidence="12">
    <location>
        <begin position="44"/>
        <end position="71"/>
    </location>
</feature>
<dbReference type="PANTHER" id="PTHR23233:SF84">
    <property type="entry name" value="FI23031P1"/>
    <property type="match status" value="1"/>
</dbReference>
<evidence type="ECO:0000256" key="5">
    <source>
        <dbReference type="ARBA" id="ARBA00022833"/>
    </source>
</evidence>
<dbReference type="InterPro" id="IPR013087">
    <property type="entry name" value="Znf_C2H2_type"/>
</dbReference>
<sequence>MHYRTHTGERPFKCKICQRAFTTKGNLKTHMGVHRTKPPFRIFHQCPVCQKKFTNAIILQQHIRLHAMRPIQVLPDERGSSTDFDGISYPKPKLDLAGLNSGRSSNGSSLSITQNGNGERTPPFSLNAAASRSDDFFGGSVSEAEQRFAAEYSDSMHGLKSFPSHPNEPVGSTVPVGSLMLSHSLQVTPQMMMHHAMPFGNPAAALSSGSHLGLVISRSSTTCNICFKSFACNSALEIHYRSHTKERPFKCHIRELPSSEEPDSVKKESPSQLQVGHVLKAASVKSDCGSGSGGSGGSGSGSGGGPDSVSSQQAFSDVMSDAHSPSIMSVSMSVAPATVTVSVTSATLSSQVKPEREDSSDDFVSAAKCAVDGTNFDSNNPTPLESIQKMWSRAESLATSVNSVTPGVKKPSVFSKHQCQLCYKHFSSSSALQIHMRTHTGDKPFKCTVCERAFTTKGTLRPSVCPSVHPSWCLWW</sequence>
<dbReference type="InterPro" id="IPR051565">
    <property type="entry name" value="Sal_C2H2-zinc-finger"/>
</dbReference>
<dbReference type="GO" id="GO:0005634">
    <property type="term" value="C:nucleus"/>
    <property type="evidence" value="ECO:0007669"/>
    <property type="project" value="UniProtKB-SubCell"/>
</dbReference>
<keyword evidence="2" id="KW-0479">Metal-binding</keyword>
<feature type="domain" description="C2H2-type" evidence="12">
    <location>
        <begin position="417"/>
        <end position="444"/>
    </location>
</feature>
<evidence type="ECO:0000256" key="6">
    <source>
        <dbReference type="ARBA" id="ARBA00023015"/>
    </source>
</evidence>
<dbReference type="GO" id="GO:0000978">
    <property type="term" value="F:RNA polymerase II cis-regulatory region sequence-specific DNA binding"/>
    <property type="evidence" value="ECO:0007669"/>
    <property type="project" value="TreeGrafter"/>
</dbReference>
<reference evidence="13 14" key="2">
    <citation type="submission" date="2018-11" db="EMBL/GenBank/DDBJ databases">
        <authorList>
            <consortium name="Pathogen Informatics"/>
        </authorList>
    </citation>
    <scope>NUCLEOTIDE SEQUENCE [LARGE SCALE GENOMIC DNA]</scope>
</reference>
<keyword evidence="3" id="KW-0677">Repeat</keyword>
<evidence type="ECO:0000259" key="12">
    <source>
        <dbReference type="PROSITE" id="PS50157"/>
    </source>
</evidence>
<feature type="compositionally biased region" description="Low complexity" evidence="11">
    <location>
        <begin position="98"/>
        <end position="111"/>
    </location>
</feature>
<evidence type="ECO:0000256" key="1">
    <source>
        <dbReference type="ARBA" id="ARBA00004123"/>
    </source>
</evidence>
<evidence type="ECO:0000256" key="11">
    <source>
        <dbReference type="SAM" id="MobiDB-lite"/>
    </source>
</evidence>
<comment type="similarity">
    <text evidence="9">Belongs to the sal C2H2-type zinc-finger protein family.</text>
</comment>
<dbReference type="FunFam" id="3.30.160.60:FF:000025">
    <property type="entry name" value="Spalt-like transcription factor 1"/>
    <property type="match status" value="1"/>
</dbReference>
<dbReference type="GO" id="GO:0000981">
    <property type="term" value="F:DNA-binding transcription factor activity, RNA polymerase II-specific"/>
    <property type="evidence" value="ECO:0007669"/>
    <property type="project" value="TreeGrafter"/>
</dbReference>
<dbReference type="WBParaSite" id="SBAD_0000443101-mRNA-1">
    <property type="protein sequence ID" value="SBAD_0000443101-mRNA-1"/>
    <property type="gene ID" value="SBAD_0000443101"/>
</dbReference>
<feature type="region of interest" description="Disordered" evidence="11">
    <location>
        <begin position="285"/>
        <end position="320"/>
    </location>
</feature>
<protein>
    <submittedName>
        <fullName evidence="15">Sal-like protein 1</fullName>
    </submittedName>
</protein>
<evidence type="ECO:0000256" key="9">
    <source>
        <dbReference type="ARBA" id="ARBA00038474"/>
    </source>
</evidence>
<evidence type="ECO:0000256" key="3">
    <source>
        <dbReference type="ARBA" id="ARBA00022737"/>
    </source>
</evidence>
<feature type="compositionally biased region" description="Gly residues" evidence="11">
    <location>
        <begin position="290"/>
        <end position="306"/>
    </location>
</feature>
<keyword evidence="6" id="KW-0805">Transcription regulation</keyword>
<dbReference type="SUPFAM" id="SSF57667">
    <property type="entry name" value="beta-beta-alpha zinc fingers"/>
    <property type="match status" value="3"/>
</dbReference>
<accession>A0A183IKV1</accession>
<evidence type="ECO:0000256" key="10">
    <source>
        <dbReference type="PROSITE-ProRule" id="PRU00042"/>
    </source>
</evidence>
<keyword evidence="14" id="KW-1185">Reference proteome</keyword>
<dbReference type="GO" id="GO:0000122">
    <property type="term" value="P:negative regulation of transcription by RNA polymerase II"/>
    <property type="evidence" value="ECO:0007669"/>
    <property type="project" value="UniProtKB-ARBA"/>
</dbReference>
<evidence type="ECO:0000313" key="14">
    <source>
        <dbReference type="Proteomes" id="UP000270296"/>
    </source>
</evidence>
<dbReference type="PROSITE" id="PS50157">
    <property type="entry name" value="ZINC_FINGER_C2H2_2"/>
    <property type="match status" value="4"/>
</dbReference>
<feature type="domain" description="C2H2-type" evidence="12">
    <location>
        <begin position="12"/>
        <end position="39"/>
    </location>
</feature>
<keyword evidence="7" id="KW-0804">Transcription</keyword>
<reference evidence="15" key="1">
    <citation type="submission" date="2016-06" db="UniProtKB">
        <authorList>
            <consortium name="WormBaseParasite"/>
        </authorList>
    </citation>
    <scope>IDENTIFICATION</scope>
</reference>
<dbReference type="GO" id="GO:0008270">
    <property type="term" value="F:zinc ion binding"/>
    <property type="evidence" value="ECO:0007669"/>
    <property type="project" value="UniProtKB-KW"/>
</dbReference>
<keyword evidence="4 10" id="KW-0863">Zinc-finger</keyword>
<feature type="domain" description="C2H2-type" evidence="12">
    <location>
        <begin position="221"/>
        <end position="248"/>
    </location>
</feature>
<dbReference type="OrthoDB" id="9998363at2759"/>
<evidence type="ECO:0000313" key="13">
    <source>
        <dbReference type="EMBL" id="VDP03793.1"/>
    </source>
</evidence>
<dbReference type="SMART" id="SM00355">
    <property type="entry name" value="ZnF_C2H2"/>
    <property type="match status" value="5"/>
</dbReference>
<dbReference type="Proteomes" id="UP000270296">
    <property type="component" value="Unassembled WGS sequence"/>
</dbReference>
<dbReference type="InterPro" id="IPR036236">
    <property type="entry name" value="Znf_C2H2_sf"/>
</dbReference>
<keyword evidence="5" id="KW-0862">Zinc</keyword>